<organism evidence="1 2">
    <name type="scientific">Phytophthora fragariaefolia</name>
    <dbReference type="NCBI Taxonomy" id="1490495"/>
    <lineage>
        <taxon>Eukaryota</taxon>
        <taxon>Sar</taxon>
        <taxon>Stramenopiles</taxon>
        <taxon>Oomycota</taxon>
        <taxon>Peronosporomycetes</taxon>
        <taxon>Peronosporales</taxon>
        <taxon>Peronosporaceae</taxon>
        <taxon>Phytophthora</taxon>
    </lineage>
</organism>
<name>A0A9W6Y0M8_9STRA</name>
<dbReference type="OrthoDB" id="125932at2759"/>
<accession>A0A9W6Y0M8</accession>
<evidence type="ECO:0000313" key="1">
    <source>
        <dbReference type="EMBL" id="GMF51967.1"/>
    </source>
</evidence>
<dbReference type="GO" id="GO:0003676">
    <property type="term" value="F:nucleic acid binding"/>
    <property type="evidence" value="ECO:0007669"/>
    <property type="project" value="InterPro"/>
</dbReference>
<proteinExistence type="predicted"/>
<dbReference type="Proteomes" id="UP001165121">
    <property type="component" value="Unassembled WGS sequence"/>
</dbReference>
<comment type="caution">
    <text evidence="1">The sequence shown here is derived from an EMBL/GenBank/DDBJ whole genome shotgun (WGS) entry which is preliminary data.</text>
</comment>
<gene>
    <name evidence="1" type="ORF">Pfra01_002119100</name>
</gene>
<protein>
    <submittedName>
        <fullName evidence="1">Unnamed protein product</fullName>
    </submittedName>
</protein>
<dbReference type="AlphaFoldDB" id="A0A9W6Y0M8"/>
<evidence type="ECO:0000313" key="2">
    <source>
        <dbReference type="Proteomes" id="UP001165121"/>
    </source>
</evidence>
<dbReference type="PANTHER" id="PTHR47169:SF2">
    <property type="entry name" value="OS01G0541250 PROTEIN"/>
    <property type="match status" value="1"/>
</dbReference>
<reference evidence="1" key="1">
    <citation type="submission" date="2023-04" db="EMBL/GenBank/DDBJ databases">
        <title>Phytophthora fragariaefolia NBRC 109709.</title>
        <authorList>
            <person name="Ichikawa N."/>
            <person name="Sato H."/>
            <person name="Tonouchi N."/>
        </authorList>
    </citation>
    <scope>NUCLEOTIDE SEQUENCE</scope>
    <source>
        <strain evidence="1">NBRC 109709</strain>
    </source>
</reference>
<sequence length="179" mass="19380">MKSVAIRIQQDNARPHVLEDDAEVKAAGCSGGWNITLRNQPAQSPDLNCLDLGVFASIQSLQSQTTPRTIPELIQEVENAFNKTSADTLNKTFLTLQHVMEHIMNSNGGNDYRLGHLHKNKLTRTDSLPTSLPCDARYLTNASASMLSIAASGDLVATKAKSSAPQVSSKILDLFFSGI</sequence>
<dbReference type="EMBL" id="BSXT01002987">
    <property type="protein sequence ID" value="GMF51967.1"/>
    <property type="molecule type" value="Genomic_DNA"/>
</dbReference>
<keyword evidence="2" id="KW-1185">Reference proteome</keyword>
<dbReference type="PANTHER" id="PTHR47169">
    <property type="entry name" value="OS01G0541250 PROTEIN"/>
    <property type="match status" value="1"/>
</dbReference>
<dbReference type="Gene3D" id="3.30.420.10">
    <property type="entry name" value="Ribonuclease H-like superfamily/Ribonuclease H"/>
    <property type="match status" value="1"/>
</dbReference>
<dbReference type="InterPro" id="IPR036397">
    <property type="entry name" value="RNaseH_sf"/>
</dbReference>